<dbReference type="AlphaFoldDB" id="A0A9X3C6B9"/>
<evidence type="ECO:0008006" key="3">
    <source>
        <dbReference type="Google" id="ProtNLM"/>
    </source>
</evidence>
<keyword evidence="2" id="KW-1185">Reference proteome</keyword>
<dbReference type="RefSeq" id="WP_264204493.1">
    <property type="nucleotide sequence ID" value="NZ_JAOZEW010000001.1"/>
</dbReference>
<accession>A0A9X3C6B9</accession>
<organism evidence="1 2">
    <name type="scientific">Flavobacterium shii</name>
    <dbReference type="NCBI Taxonomy" id="2987687"/>
    <lineage>
        <taxon>Bacteria</taxon>
        <taxon>Pseudomonadati</taxon>
        <taxon>Bacteroidota</taxon>
        <taxon>Flavobacteriia</taxon>
        <taxon>Flavobacteriales</taxon>
        <taxon>Flavobacteriaceae</taxon>
        <taxon>Flavobacterium</taxon>
    </lineage>
</organism>
<evidence type="ECO:0000313" key="2">
    <source>
        <dbReference type="Proteomes" id="UP001151079"/>
    </source>
</evidence>
<reference evidence="1" key="1">
    <citation type="submission" date="2022-10" db="EMBL/GenBank/DDBJ databases">
        <title>Two novel species of Flavobacterium.</title>
        <authorList>
            <person name="Liu Q."/>
            <person name="Xin Y.-H."/>
        </authorList>
    </citation>
    <scope>NUCLEOTIDE SEQUENCE</scope>
    <source>
        <strain evidence="1">LS1R49</strain>
    </source>
</reference>
<dbReference type="EMBL" id="JAOZEW010000001">
    <property type="protein sequence ID" value="MCV9926293.1"/>
    <property type="molecule type" value="Genomic_DNA"/>
</dbReference>
<comment type="caution">
    <text evidence="1">The sequence shown here is derived from an EMBL/GenBank/DDBJ whole genome shotgun (WGS) entry which is preliminary data.</text>
</comment>
<name>A0A9X3C6B9_9FLAO</name>
<proteinExistence type="predicted"/>
<dbReference type="Proteomes" id="UP001151079">
    <property type="component" value="Unassembled WGS sequence"/>
</dbReference>
<protein>
    <recommendedName>
        <fullName evidence="3">LysM domain-containing protein</fullName>
    </recommendedName>
</protein>
<evidence type="ECO:0000313" key="1">
    <source>
        <dbReference type="EMBL" id="MCV9926293.1"/>
    </source>
</evidence>
<sequence length="400" mass="46567">MAGNSFYVAERNEDDHDKHPIKKGDTIKSISEELGIEWQTLRTYHNRHCVSDEDVINAYLPNHLKFLLLKPIKLQANGEPEQEALKKAVLGKGFRIPFHHVTVKTKYGVMYTVENGEQVDTLKYEVSVKWLATDENGYSFFEIDRLSKLYINNIEADIIANELAEKTSSVLYPLQVVVDQEGEWIDIHNYKEIKERWQTKRTKILQDYPGEQTKKYLALYEKNLESNQTLSLVLANDWFIRAFFNGIHTEYTQELTFKGYTYFPFIAKSDDLIFSIEQKVDKYLDENDLINIDMKGVLDDNRMNTDFEYELGLASQPLSNQETVGSYRAKYFLNPNNYSIQTLFIECILALDIPQKYTVMVSNLNEKENQILKTNSLYVGTEKKKDDGIFKMIGDIFRGR</sequence>
<gene>
    <name evidence="1" type="ORF">OIU83_01405</name>
</gene>